<reference evidence="7 8" key="1">
    <citation type="submission" date="2016-11" db="EMBL/GenBank/DDBJ databases">
        <authorList>
            <person name="Jaros S."/>
            <person name="Januszkiewicz K."/>
            <person name="Wedrychowicz H."/>
        </authorList>
    </citation>
    <scope>NUCLEOTIDE SEQUENCE [LARGE SCALE GENOMIC DNA]</scope>
    <source>
        <strain evidence="7 8">DSM 10068</strain>
    </source>
</reference>
<keyword evidence="2" id="KW-0663">Pyridoxal phosphate</keyword>
<evidence type="ECO:0000256" key="4">
    <source>
        <dbReference type="ARBA" id="ARBA00023125"/>
    </source>
</evidence>
<evidence type="ECO:0000313" key="8">
    <source>
        <dbReference type="Proteomes" id="UP000183995"/>
    </source>
</evidence>
<dbReference type="InterPro" id="IPR000524">
    <property type="entry name" value="Tscrpt_reg_HTH_GntR"/>
</dbReference>
<dbReference type="CDD" id="cd07377">
    <property type="entry name" value="WHTH_GntR"/>
    <property type="match status" value="1"/>
</dbReference>
<dbReference type="Pfam" id="PF00155">
    <property type="entry name" value="Aminotran_1_2"/>
    <property type="match status" value="1"/>
</dbReference>
<keyword evidence="3" id="KW-0805">Transcription regulation</keyword>
<sequence length="509" mass="57213">MIDEESKVPLYTQLYERLKADILSGTLKPGAKLKSSRAVSMELHISRNTVELAYGQLFAEGFITSVQRKGYYVETSDMEMFRQCDACNCADTCNCSGDCVCSGVCNCSGVCTCETCNCEKPGEEPAREDITYDFRRGRILPSELPCGQWQRLICRCFQDYREDLAHQESVFGEAGLRTEIQKFIHNYRDVNCTPEQIVVTTGTQFCLDIACQLLKSADKGQAIAMEEPGDDRSRTTFQNNGLRICPMALDRHGADIKSLAAANTAAAYVTPSHQFPTGVVMPASRRKEFAAWAEHRDAFIIEDDCNCHFQHGVRPLPAVQSLCADRVFYIGSFSDLLFPCAGVSYMVVPQTMLDRLHRRLDNHAPFVSFLTQKPLELFMKEGRWESHLRKMRKIHKAKCETLVNALRNRFGSSIYISGFHAGLHLLVQAKWPVKEEELVGRAREAGVGVYPTSRYWSRPDRGRSGTVLLNYGGIAHQDIPDAVERLYEAWHENKHGAIKDVDTGSFALS</sequence>
<dbReference type="InterPro" id="IPR015421">
    <property type="entry name" value="PyrdxlP-dep_Trfase_major"/>
</dbReference>
<dbReference type="Pfam" id="PF00392">
    <property type="entry name" value="GntR"/>
    <property type="match status" value="1"/>
</dbReference>
<name>A0A1M5XU38_9FIRM</name>
<dbReference type="Gene3D" id="3.40.640.10">
    <property type="entry name" value="Type I PLP-dependent aspartate aminotransferase-like (Major domain)"/>
    <property type="match status" value="1"/>
</dbReference>
<dbReference type="PROSITE" id="PS50949">
    <property type="entry name" value="HTH_GNTR"/>
    <property type="match status" value="1"/>
</dbReference>
<keyword evidence="4" id="KW-0238">DNA-binding</keyword>
<dbReference type="EMBL" id="FQXV01000006">
    <property type="protein sequence ID" value="SHI03276.1"/>
    <property type="molecule type" value="Genomic_DNA"/>
</dbReference>
<dbReference type="InterPro" id="IPR036388">
    <property type="entry name" value="WH-like_DNA-bd_sf"/>
</dbReference>
<evidence type="ECO:0000313" key="7">
    <source>
        <dbReference type="EMBL" id="SHI03276.1"/>
    </source>
</evidence>
<keyword evidence="7" id="KW-0808">Transferase</keyword>
<dbReference type="Proteomes" id="UP000183995">
    <property type="component" value="Unassembled WGS sequence"/>
</dbReference>
<keyword evidence="8" id="KW-1185">Reference proteome</keyword>
<dbReference type="SUPFAM" id="SSF53383">
    <property type="entry name" value="PLP-dependent transferases"/>
    <property type="match status" value="1"/>
</dbReference>
<dbReference type="GO" id="GO:0003677">
    <property type="term" value="F:DNA binding"/>
    <property type="evidence" value="ECO:0007669"/>
    <property type="project" value="UniProtKB-KW"/>
</dbReference>
<protein>
    <submittedName>
        <fullName evidence="7">GntR family transcriptional regulator / MocR family aminotransferase</fullName>
    </submittedName>
</protein>
<dbReference type="SMART" id="SM00345">
    <property type="entry name" value="HTH_GNTR"/>
    <property type="match status" value="1"/>
</dbReference>
<dbReference type="GO" id="GO:0008483">
    <property type="term" value="F:transaminase activity"/>
    <property type="evidence" value="ECO:0007669"/>
    <property type="project" value="UniProtKB-KW"/>
</dbReference>
<accession>A0A1M5XU38</accession>
<dbReference type="CDD" id="cd00609">
    <property type="entry name" value="AAT_like"/>
    <property type="match status" value="1"/>
</dbReference>
<feature type="domain" description="HTH gntR-type" evidence="6">
    <location>
        <begin position="8"/>
        <end position="76"/>
    </location>
</feature>
<evidence type="ECO:0000256" key="2">
    <source>
        <dbReference type="ARBA" id="ARBA00022898"/>
    </source>
</evidence>
<evidence type="ECO:0000259" key="6">
    <source>
        <dbReference type="PROSITE" id="PS50949"/>
    </source>
</evidence>
<evidence type="ECO:0000256" key="3">
    <source>
        <dbReference type="ARBA" id="ARBA00023015"/>
    </source>
</evidence>
<dbReference type="InterPro" id="IPR036390">
    <property type="entry name" value="WH_DNA-bd_sf"/>
</dbReference>
<keyword evidence="5" id="KW-0804">Transcription</keyword>
<dbReference type="InterPro" id="IPR015424">
    <property type="entry name" value="PyrdxlP-dep_Trfase"/>
</dbReference>
<proteinExistence type="inferred from homology"/>
<comment type="similarity">
    <text evidence="1">In the C-terminal section; belongs to the class-I pyridoxal-phosphate-dependent aminotransferase family.</text>
</comment>
<evidence type="ECO:0000256" key="5">
    <source>
        <dbReference type="ARBA" id="ARBA00023163"/>
    </source>
</evidence>
<dbReference type="PANTHER" id="PTHR46577">
    <property type="entry name" value="HTH-TYPE TRANSCRIPTIONAL REGULATORY PROTEIN GABR"/>
    <property type="match status" value="1"/>
</dbReference>
<dbReference type="SUPFAM" id="SSF46785">
    <property type="entry name" value="Winged helix' DNA-binding domain"/>
    <property type="match status" value="1"/>
</dbReference>
<dbReference type="InterPro" id="IPR004839">
    <property type="entry name" value="Aminotransferase_I/II_large"/>
</dbReference>
<dbReference type="GO" id="GO:0030170">
    <property type="term" value="F:pyridoxal phosphate binding"/>
    <property type="evidence" value="ECO:0007669"/>
    <property type="project" value="InterPro"/>
</dbReference>
<dbReference type="Gene3D" id="1.10.10.10">
    <property type="entry name" value="Winged helix-like DNA-binding domain superfamily/Winged helix DNA-binding domain"/>
    <property type="match status" value="1"/>
</dbReference>
<dbReference type="PANTHER" id="PTHR46577:SF1">
    <property type="entry name" value="HTH-TYPE TRANSCRIPTIONAL REGULATORY PROTEIN GABR"/>
    <property type="match status" value="1"/>
</dbReference>
<evidence type="ECO:0000256" key="1">
    <source>
        <dbReference type="ARBA" id="ARBA00005384"/>
    </source>
</evidence>
<dbReference type="STRING" id="1123282.SAMN02745823_02039"/>
<dbReference type="AlphaFoldDB" id="A0A1M5XU38"/>
<gene>
    <name evidence="7" type="ORF">SAMN02745823_02039</name>
</gene>
<dbReference type="InterPro" id="IPR051446">
    <property type="entry name" value="HTH_trans_reg/aminotransferase"/>
</dbReference>
<organism evidence="7 8">
    <name type="scientific">Sporobacter termitidis DSM 10068</name>
    <dbReference type="NCBI Taxonomy" id="1123282"/>
    <lineage>
        <taxon>Bacteria</taxon>
        <taxon>Bacillati</taxon>
        <taxon>Bacillota</taxon>
        <taxon>Clostridia</taxon>
        <taxon>Eubacteriales</taxon>
        <taxon>Oscillospiraceae</taxon>
        <taxon>Sporobacter</taxon>
    </lineage>
</organism>
<keyword evidence="7" id="KW-0032">Aminotransferase</keyword>
<dbReference type="GO" id="GO:0003700">
    <property type="term" value="F:DNA-binding transcription factor activity"/>
    <property type="evidence" value="ECO:0007669"/>
    <property type="project" value="InterPro"/>
</dbReference>